<sequence>MPAVGFRLVLRPDRVSSLVPNSCSHSPSHRSAYQRYRKSNASAAIGQLLGTRVERRSGRTDAGRQRSVVAAAIRVISWRRKWW</sequence>
<dbReference type="AlphaFoldDB" id="A0A543JR30"/>
<evidence type="ECO:0000313" key="1">
    <source>
        <dbReference type="EMBL" id="TQM85306.1"/>
    </source>
</evidence>
<comment type="caution">
    <text evidence="1">The sequence shown here is derived from an EMBL/GenBank/DDBJ whole genome shotgun (WGS) entry which is preliminary data.</text>
</comment>
<name>A0A543JR30_9PSEU</name>
<keyword evidence="2" id="KW-1185">Reference proteome</keyword>
<protein>
    <submittedName>
        <fullName evidence="1">Uncharacterized protein</fullName>
    </submittedName>
</protein>
<accession>A0A543JR30</accession>
<gene>
    <name evidence="1" type="ORF">FHX81_7785</name>
</gene>
<proteinExistence type="predicted"/>
<evidence type="ECO:0000313" key="2">
    <source>
        <dbReference type="Proteomes" id="UP000316628"/>
    </source>
</evidence>
<dbReference type="Proteomes" id="UP000316628">
    <property type="component" value="Unassembled WGS sequence"/>
</dbReference>
<reference evidence="1 2" key="1">
    <citation type="submission" date="2019-06" db="EMBL/GenBank/DDBJ databases">
        <title>Sequencing the genomes of 1000 actinobacteria strains.</title>
        <authorList>
            <person name="Klenk H.-P."/>
        </authorList>
    </citation>
    <scope>NUCLEOTIDE SEQUENCE [LARGE SCALE GENOMIC DNA]</scope>
    <source>
        <strain evidence="1 2">DSM 45456</strain>
    </source>
</reference>
<organism evidence="1 2">
    <name type="scientific">Saccharothrix saharensis</name>
    <dbReference type="NCBI Taxonomy" id="571190"/>
    <lineage>
        <taxon>Bacteria</taxon>
        <taxon>Bacillati</taxon>
        <taxon>Actinomycetota</taxon>
        <taxon>Actinomycetes</taxon>
        <taxon>Pseudonocardiales</taxon>
        <taxon>Pseudonocardiaceae</taxon>
        <taxon>Saccharothrix</taxon>
    </lineage>
</organism>
<dbReference type="EMBL" id="VFPP01000001">
    <property type="protein sequence ID" value="TQM85306.1"/>
    <property type="molecule type" value="Genomic_DNA"/>
</dbReference>